<dbReference type="CDD" id="cd07010">
    <property type="entry name" value="cupin_PMI_type_I_N_bac"/>
    <property type="match status" value="1"/>
</dbReference>
<keyword evidence="2 3" id="KW-0862">Zinc</keyword>
<dbReference type="InterPro" id="IPR014628">
    <property type="entry name" value="Man6P_isomerase_Firm_short"/>
</dbReference>
<evidence type="ECO:0000256" key="3">
    <source>
        <dbReference type="PIRSR" id="PIRSR036894-1"/>
    </source>
</evidence>
<accession>A0A844Y928</accession>
<dbReference type="RefSeq" id="WP_160661525.1">
    <property type="nucleotide sequence ID" value="NZ_BAABDV010000001.1"/>
</dbReference>
<evidence type="ECO:0000256" key="4">
    <source>
        <dbReference type="PIRSR" id="PIRSR036894-2"/>
    </source>
</evidence>
<keyword evidence="6" id="KW-1185">Reference proteome</keyword>
<comment type="caution">
    <text evidence="5">The sequence shown here is derived from an EMBL/GenBank/DDBJ whole genome shotgun (WGS) entry which is preliminary data.</text>
</comment>
<sequence length="269" mass="29085">MSARLTTRTVEKPWGVDDLPEPFVTPEGKRIGEIWFEPPAALKDLLVKYLFASENLSVQVHPDDAQALAATGRREGKEECWLITACEPGARIGIGFEAPLDAETLKSAALDGSIEARMAWFDVEPGDFFYIPANTVHAIGAGCSLIEIQQNSDITYRLYDYGRPRELHLDEAVAVAKGEPHPAGLRRRVAETGEITLVEGPLFRLDRLDGAASPEVKARYEGAFLVIPVSGSATIEGETVAAGQCALVGDWSSLSIGDDAKILITQPVL</sequence>
<evidence type="ECO:0000256" key="1">
    <source>
        <dbReference type="ARBA" id="ARBA00022723"/>
    </source>
</evidence>
<organism evidence="5 6">
    <name type="scientific">Qipengyuania pelagi</name>
    <dbReference type="NCBI Taxonomy" id="994320"/>
    <lineage>
        <taxon>Bacteria</taxon>
        <taxon>Pseudomonadati</taxon>
        <taxon>Pseudomonadota</taxon>
        <taxon>Alphaproteobacteria</taxon>
        <taxon>Sphingomonadales</taxon>
        <taxon>Erythrobacteraceae</taxon>
        <taxon>Qipengyuania</taxon>
    </lineage>
</organism>
<dbReference type="OrthoDB" id="9808275at2"/>
<dbReference type="GO" id="GO:0004476">
    <property type="term" value="F:mannose-6-phosphate isomerase activity"/>
    <property type="evidence" value="ECO:0007669"/>
    <property type="project" value="InterPro"/>
</dbReference>
<reference evidence="5 6" key="1">
    <citation type="submission" date="2019-12" db="EMBL/GenBank/DDBJ databases">
        <title>Genomic-based taxomic classification of the family Erythrobacteraceae.</title>
        <authorList>
            <person name="Xu L."/>
        </authorList>
    </citation>
    <scope>NUCLEOTIDE SEQUENCE [LARGE SCALE GENOMIC DNA]</scope>
    <source>
        <strain evidence="5 6">JCM 17468</strain>
    </source>
</reference>
<evidence type="ECO:0000313" key="6">
    <source>
        <dbReference type="Proteomes" id="UP000430272"/>
    </source>
</evidence>
<keyword evidence="1 3" id="KW-0479">Metal-binding</keyword>
<feature type="active site" evidence="4">
    <location>
        <position position="157"/>
    </location>
</feature>
<feature type="binding site" evidence="3">
    <location>
        <position position="79"/>
    </location>
    <ligand>
        <name>Zn(2+)</name>
        <dbReference type="ChEBI" id="CHEBI:29105"/>
    </ligand>
</feature>
<dbReference type="AlphaFoldDB" id="A0A844Y928"/>
<feature type="binding site" evidence="3">
    <location>
        <position position="61"/>
    </location>
    <ligand>
        <name>Zn(2+)</name>
        <dbReference type="ChEBI" id="CHEBI:29105"/>
    </ligand>
</feature>
<dbReference type="Gene3D" id="2.60.120.10">
    <property type="entry name" value="Jelly Rolls"/>
    <property type="match status" value="1"/>
</dbReference>
<dbReference type="GO" id="GO:0046872">
    <property type="term" value="F:metal ion binding"/>
    <property type="evidence" value="ECO:0007669"/>
    <property type="project" value="UniProtKB-KW"/>
</dbReference>
<keyword evidence="5" id="KW-0413">Isomerase</keyword>
<gene>
    <name evidence="5" type="ORF">GRI47_11500</name>
</gene>
<protein>
    <submittedName>
        <fullName evidence="5">Mannose-6-phosphate isomerase</fullName>
    </submittedName>
</protein>
<dbReference type="InterPro" id="IPR014710">
    <property type="entry name" value="RmlC-like_jellyroll"/>
</dbReference>
<dbReference type="InterPro" id="IPR051804">
    <property type="entry name" value="Carb_Metab_Reg_Kinase/Isom"/>
</dbReference>
<dbReference type="PIRSF" id="PIRSF036894">
    <property type="entry name" value="PMI_Firm_short"/>
    <property type="match status" value="1"/>
</dbReference>
<dbReference type="InterPro" id="IPR011051">
    <property type="entry name" value="RmlC_Cupin_sf"/>
</dbReference>
<dbReference type="PANTHER" id="PTHR42742:SF3">
    <property type="entry name" value="FRUCTOKINASE"/>
    <property type="match status" value="1"/>
</dbReference>
<dbReference type="PANTHER" id="PTHR42742">
    <property type="entry name" value="TRANSCRIPTIONAL REPRESSOR MPRA"/>
    <property type="match status" value="1"/>
</dbReference>
<dbReference type="SUPFAM" id="SSF51182">
    <property type="entry name" value="RmlC-like cupins"/>
    <property type="match status" value="1"/>
</dbReference>
<evidence type="ECO:0000256" key="2">
    <source>
        <dbReference type="ARBA" id="ARBA00022833"/>
    </source>
</evidence>
<comment type="cofactor">
    <cofactor evidence="3">
        <name>Zn(2+)</name>
        <dbReference type="ChEBI" id="CHEBI:29105"/>
    </cofactor>
    <text evidence="3">Binds 1 zinc ion per subunit.</text>
</comment>
<dbReference type="EMBL" id="WTYD01000002">
    <property type="protein sequence ID" value="MXO54625.1"/>
    <property type="molecule type" value="Genomic_DNA"/>
</dbReference>
<name>A0A844Y928_9SPHN</name>
<proteinExistence type="predicted"/>
<evidence type="ECO:0000313" key="5">
    <source>
        <dbReference type="EMBL" id="MXO54625.1"/>
    </source>
</evidence>
<dbReference type="GO" id="GO:0005975">
    <property type="term" value="P:carbohydrate metabolic process"/>
    <property type="evidence" value="ECO:0007669"/>
    <property type="project" value="InterPro"/>
</dbReference>
<feature type="binding site" evidence="3">
    <location>
        <position position="137"/>
    </location>
    <ligand>
        <name>Zn(2+)</name>
        <dbReference type="ChEBI" id="CHEBI:29105"/>
    </ligand>
</feature>
<dbReference type="Proteomes" id="UP000430272">
    <property type="component" value="Unassembled WGS sequence"/>
</dbReference>